<proteinExistence type="predicted"/>
<name>A0AAD4RCL4_9BILA</name>
<dbReference type="AlphaFoldDB" id="A0AAD4RCL4"/>
<organism evidence="1 2">
    <name type="scientific">Ditylenchus destructor</name>
    <dbReference type="NCBI Taxonomy" id="166010"/>
    <lineage>
        <taxon>Eukaryota</taxon>
        <taxon>Metazoa</taxon>
        <taxon>Ecdysozoa</taxon>
        <taxon>Nematoda</taxon>
        <taxon>Chromadorea</taxon>
        <taxon>Rhabditida</taxon>
        <taxon>Tylenchina</taxon>
        <taxon>Tylenchomorpha</taxon>
        <taxon>Sphaerularioidea</taxon>
        <taxon>Anguinidae</taxon>
        <taxon>Anguininae</taxon>
        <taxon>Ditylenchus</taxon>
    </lineage>
</organism>
<sequence>MAHYTSLQAQAIQYLRTSIATIIKENWNNLTVPLLQAVGTELRDAIGAIEAMLDDPTVRVQNDPRLGTPDLPDYPTIRKMLKRLQNTVHVLCVLADTIAGGQGAPVTPQETTSLAGGEAVLDQALHNLYGIFPTPSGAETE</sequence>
<gene>
    <name evidence="1" type="ORF">DdX_03326</name>
</gene>
<dbReference type="Proteomes" id="UP001201812">
    <property type="component" value="Unassembled WGS sequence"/>
</dbReference>
<accession>A0AAD4RCL4</accession>
<comment type="caution">
    <text evidence="1">The sequence shown here is derived from an EMBL/GenBank/DDBJ whole genome shotgun (WGS) entry which is preliminary data.</text>
</comment>
<evidence type="ECO:0000313" key="2">
    <source>
        <dbReference type="Proteomes" id="UP001201812"/>
    </source>
</evidence>
<keyword evidence="2" id="KW-1185">Reference proteome</keyword>
<protein>
    <submittedName>
        <fullName evidence="1">Uncharacterized protein</fullName>
    </submittedName>
</protein>
<dbReference type="EMBL" id="JAKKPZ010000002">
    <property type="protein sequence ID" value="KAI1726604.1"/>
    <property type="molecule type" value="Genomic_DNA"/>
</dbReference>
<evidence type="ECO:0000313" key="1">
    <source>
        <dbReference type="EMBL" id="KAI1726604.1"/>
    </source>
</evidence>
<reference evidence="1" key="1">
    <citation type="submission" date="2022-01" db="EMBL/GenBank/DDBJ databases">
        <title>Genome Sequence Resource for Two Populations of Ditylenchus destructor, the Migratory Endoparasitic Phytonematode.</title>
        <authorList>
            <person name="Zhang H."/>
            <person name="Lin R."/>
            <person name="Xie B."/>
        </authorList>
    </citation>
    <scope>NUCLEOTIDE SEQUENCE</scope>
    <source>
        <strain evidence="1">BazhouSP</strain>
    </source>
</reference>